<reference evidence="2 3" key="1">
    <citation type="submission" date="2018-10" db="EMBL/GenBank/DDBJ databases">
        <title>Genomic Encyclopedia of Type Strains, Phase IV (KMG-IV): sequencing the most valuable type-strain genomes for metagenomic binning, comparative biology and taxonomic classification.</title>
        <authorList>
            <person name="Goeker M."/>
        </authorList>
    </citation>
    <scope>NUCLEOTIDE SEQUENCE [LARGE SCALE GENOMIC DNA]</scope>
    <source>
        <strain evidence="2 3">DSM 22653</strain>
    </source>
</reference>
<sequence>MSNPYWRLFERTGLVESYLLYKYAGRSARLASKAGEDSRGELVEFAEEYPRPRRKVGRTDRPEGRAELLPPDADA</sequence>
<protein>
    <submittedName>
        <fullName evidence="2">Uncharacterized protein</fullName>
    </submittedName>
</protein>
<proteinExistence type="predicted"/>
<name>A0A660L836_9BACL</name>
<evidence type="ECO:0000313" key="2">
    <source>
        <dbReference type="EMBL" id="RKQ88992.1"/>
    </source>
</evidence>
<dbReference type="EMBL" id="RBIJ01000001">
    <property type="protein sequence ID" value="RKQ88992.1"/>
    <property type="molecule type" value="Genomic_DNA"/>
</dbReference>
<accession>A0A660L836</accession>
<dbReference type="OrthoDB" id="1650227at2"/>
<dbReference type="RefSeq" id="WP_121443874.1">
    <property type="nucleotide sequence ID" value="NZ_RBIJ01000001.1"/>
</dbReference>
<evidence type="ECO:0000256" key="1">
    <source>
        <dbReference type="SAM" id="MobiDB-lite"/>
    </source>
</evidence>
<feature type="region of interest" description="Disordered" evidence="1">
    <location>
        <begin position="52"/>
        <end position="75"/>
    </location>
</feature>
<feature type="compositionally biased region" description="Basic and acidic residues" evidence="1">
    <location>
        <begin position="57"/>
        <end position="66"/>
    </location>
</feature>
<organism evidence="2 3">
    <name type="scientific">Brockia lithotrophica</name>
    <dbReference type="NCBI Taxonomy" id="933949"/>
    <lineage>
        <taxon>Bacteria</taxon>
        <taxon>Bacillati</taxon>
        <taxon>Bacillota</taxon>
        <taxon>Bacilli</taxon>
        <taxon>Bacillales</taxon>
        <taxon>Bacillales Family X. Incertae Sedis</taxon>
        <taxon>Brockia</taxon>
    </lineage>
</organism>
<dbReference type="Proteomes" id="UP000267019">
    <property type="component" value="Unassembled WGS sequence"/>
</dbReference>
<gene>
    <name evidence="2" type="ORF">C7438_0647</name>
</gene>
<dbReference type="AlphaFoldDB" id="A0A660L836"/>
<keyword evidence="3" id="KW-1185">Reference proteome</keyword>
<evidence type="ECO:0000313" key="3">
    <source>
        <dbReference type="Proteomes" id="UP000267019"/>
    </source>
</evidence>
<comment type="caution">
    <text evidence="2">The sequence shown here is derived from an EMBL/GenBank/DDBJ whole genome shotgun (WGS) entry which is preliminary data.</text>
</comment>